<feature type="non-terminal residue" evidence="5">
    <location>
        <position position="34"/>
    </location>
</feature>
<accession>A0A399QXL7</accession>
<sequence length="34" mass="3735">MCAPLGALYSNLDIKYLGPIDGHDQQAMEEALEQ</sequence>
<evidence type="ECO:0000256" key="2">
    <source>
        <dbReference type="ARBA" id="ARBA00011738"/>
    </source>
</evidence>
<proteinExistence type="predicted"/>
<dbReference type="GO" id="GO:0008661">
    <property type="term" value="F:1-deoxy-D-xylulose-5-phosphate synthase activity"/>
    <property type="evidence" value="ECO:0007669"/>
    <property type="project" value="InterPro"/>
</dbReference>
<name>A0A399QXL7_9MICO</name>
<evidence type="ECO:0000256" key="1">
    <source>
        <dbReference type="ARBA" id="ARBA00001946"/>
    </source>
</evidence>
<organism evidence="5 6">
    <name type="scientific">Clavibacter michiganensis subsp. insidiosus</name>
    <dbReference type="NCBI Taxonomy" id="33014"/>
    <lineage>
        <taxon>Bacteria</taxon>
        <taxon>Bacillati</taxon>
        <taxon>Actinomycetota</taxon>
        <taxon>Actinomycetes</taxon>
        <taxon>Micrococcales</taxon>
        <taxon>Microbacteriaceae</taxon>
        <taxon>Clavibacter</taxon>
    </lineage>
</organism>
<dbReference type="AlphaFoldDB" id="A0A399QXL7"/>
<comment type="subunit">
    <text evidence="2">Homodimer.</text>
</comment>
<keyword evidence="4" id="KW-0786">Thiamine pyrophosphate</keyword>
<dbReference type="Pfam" id="PF13292">
    <property type="entry name" value="DXP_synthase_N"/>
    <property type="match status" value="1"/>
</dbReference>
<reference evidence="5 6" key="1">
    <citation type="submission" date="2018-08" db="EMBL/GenBank/DDBJ databases">
        <title>Genome Sequence of Clavibacter michiganensis Subspecies type strains, and the Atypical Peach-Colored Strains Isolated from Tomato.</title>
        <authorList>
            <person name="Osdaghi E."/>
            <person name="Portier P."/>
            <person name="Briand M."/>
            <person name="Jacques M.-A."/>
        </authorList>
    </citation>
    <scope>NUCLEOTIDE SEQUENCE [LARGE SCALE GENOMIC DNA]</scope>
    <source>
        <strain evidence="5 6">CFBP 6488</strain>
    </source>
</reference>
<dbReference type="EMBL" id="QWEA01000510">
    <property type="protein sequence ID" value="RIJ22835.1"/>
    <property type="molecule type" value="Genomic_DNA"/>
</dbReference>
<keyword evidence="3" id="KW-0808">Transferase</keyword>
<comment type="cofactor">
    <cofactor evidence="1">
        <name>Mg(2+)</name>
        <dbReference type="ChEBI" id="CHEBI:18420"/>
    </cofactor>
</comment>
<comment type="caution">
    <text evidence="5">The sequence shown here is derived from an EMBL/GenBank/DDBJ whole genome shotgun (WGS) entry which is preliminary data.</text>
</comment>
<dbReference type="GO" id="GO:0016114">
    <property type="term" value="P:terpenoid biosynthetic process"/>
    <property type="evidence" value="ECO:0007669"/>
    <property type="project" value="InterPro"/>
</dbReference>
<evidence type="ECO:0000256" key="4">
    <source>
        <dbReference type="ARBA" id="ARBA00023052"/>
    </source>
</evidence>
<evidence type="ECO:0000313" key="5">
    <source>
        <dbReference type="EMBL" id="RIJ22835.1"/>
    </source>
</evidence>
<protein>
    <recommendedName>
        <fullName evidence="7">1-deoxy-D-xylulose-5-phosphate synthase</fullName>
    </recommendedName>
</protein>
<evidence type="ECO:0000313" key="6">
    <source>
        <dbReference type="Proteomes" id="UP000266634"/>
    </source>
</evidence>
<dbReference type="InterPro" id="IPR005477">
    <property type="entry name" value="Dxylulose-5-P_synthase"/>
</dbReference>
<evidence type="ECO:0008006" key="7">
    <source>
        <dbReference type="Google" id="ProtNLM"/>
    </source>
</evidence>
<dbReference type="Proteomes" id="UP000266634">
    <property type="component" value="Unassembled WGS sequence"/>
</dbReference>
<gene>
    <name evidence="5" type="ORF">DZF93_11755</name>
</gene>
<evidence type="ECO:0000256" key="3">
    <source>
        <dbReference type="ARBA" id="ARBA00022679"/>
    </source>
</evidence>